<dbReference type="GO" id="GO:0005886">
    <property type="term" value="C:plasma membrane"/>
    <property type="evidence" value="ECO:0007669"/>
    <property type="project" value="TreeGrafter"/>
</dbReference>
<comment type="caution">
    <text evidence="2">Lacks conserved residue(s) required for the propagation of feature annotation.</text>
</comment>
<name>A0A3S3SQ03_9ACAR</name>
<proteinExistence type="predicted"/>
<evidence type="ECO:0000259" key="5">
    <source>
        <dbReference type="PROSITE" id="PS01180"/>
    </source>
</evidence>
<dbReference type="OrthoDB" id="6369184at2759"/>
<dbReference type="Proteomes" id="UP000285301">
    <property type="component" value="Unassembled WGS sequence"/>
</dbReference>
<evidence type="ECO:0000256" key="1">
    <source>
        <dbReference type="ARBA" id="ARBA00023157"/>
    </source>
</evidence>
<keyword evidence="4" id="KW-1133">Transmembrane helix</keyword>
<evidence type="ECO:0000256" key="4">
    <source>
        <dbReference type="SAM" id="Phobius"/>
    </source>
</evidence>
<organism evidence="6 7">
    <name type="scientific">Dinothrombium tinctorium</name>
    <dbReference type="NCBI Taxonomy" id="1965070"/>
    <lineage>
        <taxon>Eukaryota</taxon>
        <taxon>Metazoa</taxon>
        <taxon>Ecdysozoa</taxon>
        <taxon>Arthropoda</taxon>
        <taxon>Chelicerata</taxon>
        <taxon>Arachnida</taxon>
        <taxon>Acari</taxon>
        <taxon>Acariformes</taxon>
        <taxon>Trombidiformes</taxon>
        <taxon>Prostigmata</taxon>
        <taxon>Anystina</taxon>
        <taxon>Parasitengona</taxon>
        <taxon>Trombidioidea</taxon>
        <taxon>Trombidiidae</taxon>
        <taxon>Dinothrombium</taxon>
    </lineage>
</organism>
<reference evidence="6 7" key="1">
    <citation type="journal article" date="2018" name="Gigascience">
        <title>Genomes of trombidid mites reveal novel predicted allergens and laterally-transferred genes associated with secondary metabolism.</title>
        <authorList>
            <person name="Dong X."/>
            <person name="Chaisiri K."/>
            <person name="Xia D."/>
            <person name="Armstrong S.D."/>
            <person name="Fang Y."/>
            <person name="Donnelly M.J."/>
            <person name="Kadowaki T."/>
            <person name="McGarry J.W."/>
            <person name="Darby A.C."/>
            <person name="Makepeace B.L."/>
        </authorList>
    </citation>
    <scope>NUCLEOTIDE SEQUENCE [LARGE SCALE GENOMIC DNA]</scope>
    <source>
        <strain evidence="6">UoL-WK</strain>
    </source>
</reference>
<evidence type="ECO:0000313" key="7">
    <source>
        <dbReference type="Proteomes" id="UP000285301"/>
    </source>
</evidence>
<comment type="caution">
    <text evidence="6">The sequence shown here is derived from an EMBL/GenBank/DDBJ whole genome shotgun (WGS) entry which is preliminary data.</text>
</comment>
<dbReference type="EMBL" id="NCKU01000093">
    <property type="protein sequence ID" value="RWS17338.1"/>
    <property type="molecule type" value="Genomic_DNA"/>
</dbReference>
<dbReference type="PROSITE" id="PS01180">
    <property type="entry name" value="CUB"/>
    <property type="match status" value="2"/>
</dbReference>
<dbReference type="AlphaFoldDB" id="A0A3S3SQ03"/>
<dbReference type="Gene3D" id="2.60.120.290">
    <property type="entry name" value="Spermadhesin, CUB domain"/>
    <property type="match status" value="2"/>
</dbReference>
<dbReference type="InterPro" id="IPR053207">
    <property type="entry name" value="Non-NMDA_GluR_Accessory"/>
</dbReference>
<dbReference type="SUPFAM" id="SSF49854">
    <property type="entry name" value="Spermadhesin, CUB domain"/>
    <property type="match status" value="2"/>
</dbReference>
<evidence type="ECO:0000313" key="6">
    <source>
        <dbReference type="EMBL" id="RWS17338.1"/>
    </source>
</evidence>
<dbReference type="SMART" id="SM00042">
    <property type="entry name" value="CUB"/>
    <property type="match status" value="2"/>
</dbReference>
<accession>A0A3S3SQ03</accession>
<dbReference type="STRING" id="1965070.A0A3S3SQ03"/>
<feature type="domain" description="CUB" evidence="5">
    <location>
        <begin position="39"/>
        <end position="167"/>
    </location>
</feature>
<keyword evidence="1" id="KW-1015">Disulfide bond</keyword>
<keyword evidence="4" id="KW-0812">Transmembrane</keyword>
<sequence>MDNSEMIHTLDPIFIIVHFLITLCVHNVLIKVDALGAGCQCIIFDDTYGKEYGVFTSPNWPTPYEDNIQCLLYTFLGKSDQIIEITFDEFDVQKTSLDCIYGDFVKLYLHLNESEINEDTNWNEVLCGKIADIEQTHYSADSSLMFEFHSDWRNGNNTGFRGTYRFLSKHGERLAQSKCDYKFESVSNFGNLSTAPSRNLRGKFFSPQYPSTYPKGIRCSYSFHGQQTERVKLVFEHLRLQRSDISCLNSPDVIYVHDGKDKSSSVIGQLCNTNTFVELVSTGPFLYIEFVSRSHFPGQGFKGKFLFEPLSNMNKVNENTPSMEPESDLSKQQTPATESPGGVRDQKFHYLRSSFCQVNTFSDYFRHCEPNVFI</sequence>
<evidence type="ECO:0000256" key="3">
    <source>
        <dbReference type="SAM" id="MobiDB-lite"/>
    </source>
</evidence>
<dbReference type="FunFam" id="2.60.120.290:FF:000083">
    <property type="entry name" value="Suppressor of lurcher protein 1"/>
    <property type="match status" value="1"/>
</dbReference>
<dbReference type="InterPro" id="IPR035914">
    <property type="entry name" value="Sperma_CUB_dom_sf"/>
</dbReference>
<feature type="region of interest" description="Disordered" evidence="3">
    <location>
        <begin position="316"/>
        <end position="344"/>
    </location>
</feature>
<keyword evidence="7" id="KW-1185">Reference proteome</keyword>
<dbReference type="CDD" id="cd00041">
    <property type="entry name" value="CUB"/>
    <property type="match status" value="2"/>
</dbReference>
<dbReference type="PANTHER" id="PTHR47537:SF2">
    <property type="entry name" value="CUBILIN"/>
    <property type="match status" value="1"/>
</dbReference>
<dbReference type="PANTHER" id="PTHR47537">
    <property type="entry name" value="CUBILIN"/>
    <property type="match status" value="1"/>
</dbReference>
<keyword evidence="4" id="KW-0472">Membrane</keyword>
<dbReference type="InterPro" id="IPR000859">
    <property type="entry name" value="CUB_dom"/>
</dbReference>
<protein>
    <submittedName>
        <fullName evidence="6">Cubilin-like protein</fullName>
    </submittedName>
</protein>
<evidence type="ECO:0000256" key="2">
    <source>
        <dbReference type="PROSITE-ProRule" id="PRU00059"/>
    </source>
</evidence>
<gene>
    <name evidence="6" type="ORF">B4U79_13286</name>
</gene>
<feature type="domain" description="CUB" evidence="5">
    <location>
        <begin position="179"/>
        <end position="308"/>
    </location>
</feature>
<feature type="transmembrane region" description="Helical" evidence="4">
    <location>
        <begin position="12"/>
        <end position="30"/>
    </location>
</feature>
<dbReference type="Pfam" id="PF00431">
    <property type="entry name" value="CUB"/>
    <property type="match status" value="2"/>
</dbReference>